<evidence type="ECO:0000256" key="3">
    <source>
        <dbReference type="ARBA" id="ARBA00022679"/>
    </source>
</evidence>
<evidence type="ECO:0000313" key="6">
    <source>
        <dbReference type="Proteomes" id="UP000289794"/>
    </source>
</evidence>
<feature type="domain" description="Pterin-binding" evidence="4">
    <location>
        <begin position="1"/>
        <end position="251"/>
    </location>
</feature>
<proteinExistence type="inferred from homology"/>
<dbReference type="GO" id="GO:0005829">
    <property type="term" value="C:cytosol"/>
    <property type="evidence" value="ECO:0007669"/>
    <property type="project" value="TreeGrafter"/>
</dbReference>
<accession>A0A4P6LRR9</accession>
<dbReference type="InterPro" id="IPR050554">
    <property type="entry name" value="Met_Synthase/Corrinoid"/>
</dbReference>
<dbReference type="GO" id="GO:0102036">
    <property type="term" value="F:methyltetrahydrofolate:corrinoid/iron-sulfur protein methyltransferase activity"/>
    <property type="evidence" value="ECO:0007669"/>
    <property type="project" value="UniProtKB-EC"/>
</dbReference>
<protein>
    <submittedName>
        <fullName evidence="5">5-methyltetrahydrofolate:corrinoid/iron-sulfur protein co-methyltransferase</fullName>
        <ecNumber evidence="5">2.1.1.258</ecNumber>
    </submittedName>
</protein>
<dbReference type="SUPFAM" id="SSF51717">
    <property type="entry name" value="Dihydropteroate synthetase-like"/>
    <property type="match status" value="1"/>
</dbReference>
<dbReference type="GO" id="GO:0042558">
    <property type="term" value="P:pteridine-containing compound metabolic process"/>
    <property type="evidence" value="ECO:0007669"/>
    <property type="project" value="InterPro"/>
</dbReference>
<evidence type="ECO:0000256" key="2">
    <source>
        <dbReference type="ARBA" id="ARBA00022603"/>
    </source>
</evidence>
<dbReference type="PROSITE" id="PS50972">
    <property type="entry name" value="PTERIN_BINDING"/>
    <property type="match status" value="1"/>
</dbReference>
<dbReference type="KEGG" id="bpro:PMF13cell1_00337"/>
<organism evidence="5 6">
    <name type="scientific">Blautia producta</name>
    <dbReference type="NCBI Taxonomy" id="33035"/>
    <lineage>
        <taxon>Bacteria</taxon>
        <taxon>Bacillati</taxon>
        <taxon>Bacillota</taxon>
        <taxon>Clostridia</taxon>
        <taxon>Lachnospirales</taxon>
        <taxon>Lachnospiraceae</taxon>
        <taxon>Blautia</taxon>
    </lineage>
</organism>
<dbReference type="PANTHER" id="PTHR45833:SF2">
    <property type="entry name" value="BIFUNCTIONAL HOMOCYSTEINE S-METHYLTRANSFERASE_5,10-METHYLENETETRAHYDROFOLATE REDUCTASE"/>
    <property type="match status" value="1"/>
</dbReference>
<name>A0A4P6LRR9_9FIRM</name>
<keyword evidence="3 5" id="KW-0808">Transferase</keyword>
<dbReference type="NCBIfam" id="NF005719">
    <property type="entry name" value="PRK07535.1"/>
    <property type="match status" value="1"/>
</dbReference>
<dbReference type="AlphaFoldDB" id="A0A4P6LRR9"/>
<dbReference type="Proteomes" id="UP000289794">
    <property type="component" value="Chromosome"/>
</dbReference>
<dbReference type="EMBL" id="CP035945">
    <property type="protein sequence ID" value="QBE94844.1"/>
    <property type="molecule type" value="Genomic_DNA"/>
</dbReference>
<dbReference type="Gene3D" id="3.20.20.20">
    <property type="entry name" value="Dihydropteroate synthase-like"/>
    <property type="match status" value="1"/>
</dbReference>
<dbReference type="GO" id="GO:0032259">
    <property type="term" value="P:methylation"/>
    <property type="evidence" value="ECO:0007669"/>
    <property type="project" value="UniProtKB-KW"/>
</dbReference>
<dbReference type="PANTHER" id="PTHR45833">
    <property type="entry name" value="METHIONINE SYNTHASE"/>
    <property type="match status" value="1"/>
</dbReference>
<dbReference type="Pfam" id="PF00809">
    <property type="entry name" value="Pterin_bind"/>
    <property type="match status" value="1"/>
</dbReference>
<sequence length="270" mass="29703">MIIIGEKINGSIPGIKQYITTQNNRRIRELAIRQTEAGADYLDICAGTAAAHEAGTLKWLIAQVQDAVDTPLCIDSPDAEVLEKMLTLTKKPGLLNSAALEKGKCDLLFPLISDTQWQIIVQTTDDDGVPEDAENRIKIADAILDKAARYGVKPEQIHIDPLLTAISANNQSMVVFTEAVRGIRKLSPKLKITAAISNLSFGMPLRQVINQHFYAVAAFLGLDSAILDPCSRELYTSRLVMDALLGKDRLCRRFTNAYRKGMTGHKKPDC</sequence>
<dbReference type="EC" id="2.1.1.258" evidence="5"/>
<keyword evidence="2 5" id="KW-0489">Methyltransferase</keyword>
<dbReference type="RefSeq" id="WP_130179603.1">
    <property type="nucleotide sequence ID" value="NZ_CP035945.1"/>
</dbReference>
<comment type="similarity">
    <text evidence="1">Belongs to the vitamin-B12 dependent methionine synthase family.</text>
</comment>
<evidence type="ECO:0000313" key="5">
    <source>
        <dbReference type="EMBL" id="QBE94844.1"/>
    </source>
</evidence>
<dbReference type="InterPro" id="IPR011005">
    <property type="entry name" value="Dihydropteroate_synth-like_sf"/>
</dbReference>
<dbReference type="InterPro" id="IPR000489">
    <property type="entry name" value="Pterin-binding_dom"/>
</dbReference>
<evidence type="ECO:0000259" key="4">
    <source>
        <dbReference type="PROSITE" id="PS50972"/>
    </source>
</evidence>
<dbReference type="GO" id="GO:0008705">
    <property type="term" value="F:methionine synthase activity"/>
    <property type="evidence" value="ECO:0007669"/>
    <property type="project" value="TreeGrafter"/>
</dbReference>
<evidence type="ECO:0000256" key="1">
    <source>
        <dbReference type="ARBA" id="ARBA00010398"/>
    </source>
</evidence>
<gene>
    <name evidence="5" type="primary">acsE_1</name>
    <name evidence="5" type="ORF">PMF13cell1_00337</name>
</gene>
<reference evidence="5 6" key="1">
    <citation type="submission" date="2019-01" db="EMBL/GenBank/DDBJ databases">
        <title>PMF-metabolizing Aryl O-demethylase.</title>
        <authorList>
            <person name="Kim M."/>
        </authorList>
    </citation>
    <scope>NUCLEOTIDE SEQUENCE [LARGE SCALE GENOMIC DNA]</scope>
    <source>
        <strain evidence="5 6">PMF1</strain>
    </source>
</reference>